<dbReference type="Gene3D" id="1.10.150.240">
    <property type="entry name" value="Putative phosphatase, domain 2"/>
    <property type="match status" value="1"/>
</dbReference>
<dbReference type="PRINTS" id="PR00413">
    <property type="entry name" value="HADHALOGNASE"/>
</dbReference>
<keyword evidence="2" id="KW-0479">Metal-binding</keyword>
<evidence type="ECO:0000313" key="4">
    <source>
        <dbReference type="EMBL" id="SPF79499.1"/>
    </source>
</evidence>
<dbReference type="InterPro" id="IPR006439">
    <property type="entry name" value="HAD-SF_hydro_IA"/>
</dbReference>
<reference evidence="5" key="1">
    <citation type="submission" date="2018-03" db="EMBL/GenBank/DDBJ databases">
        <authorList>
            <person name="Rodrigo-Torres L."/>
            <person name="Arahal R. D."/>
            <person name="Lucena T."/>
        </authorList>
    </citation>
    <scope>NUCLEOTIDE SEQUENCE [LARGE SCALE GENOMIC DNA]</scope>
    <source>
        <strain evidence="5">CECT 8871</strain>
    </source>
</reference>
<comment type="similarity">
    <text evidence="1">Belongs to the HAD-like hydrolase superfamily. CbbY/CbbZ/Gph/YieH family.</text>
</comment>
<dbReference type="Pfam" id="PF00702">
    <property type="entry name" value="Hydrolase"/>
    <property type="match status" value="1"/>
</dbReference>
<dbReference type="InterPro" id="IPR023198">
    <property type="entry name" value="PGP-like_dom2"/>
</dbReference>
<dbReference type="InterPro" id="IPR044999">
    <property type="entry name" value="CbbY-like"/>
</dbReference>
<proteinExistence type="inferred from homology"/>
<dbReference type="InterPro" id="IPR036412">
    <property type="entry name" value="HAD-like_sf"/>
</dbReference>
<evidence type="ECO:0000256" key="2">
    <source>
        <dbReference type="ARBA" id="ARBA00022723"/>
    </source>
</evidence>
<dbReference type="EMBL" id="OMOJ01000002">
    <property type="protein sequence ID" value="SPF79499.1"/>
    <property type="molecule type" value="Genomic_DNA"/>
</dbReference>
<dbReference type="GO" id="GO:0016787">
    <property type="term" value="F:hydrolase activity"/>
    <property type="evidence" value="ECO:0007669"/>
    <property type="project" value="UniProtKB-KW"/>
</dbReference>
<gene>
    <name evidence="4" type="ORF">PRI8871_01295</name>
</gene>
<dbReference type="InterPro" id="IPR023214">
    <property type="entry name" value="HAD_sf"/>
</dbReference>
<dbReference type="SUPFAM" id="SSF56784">
    <property type="entry name" value="HAD-like"/>
    <property type="match status" value="1"/>
</dbReference>
<protein>
    <submittedName>
        <fullName evidence="4">Phosphorylated carbohydrates phosphatase</fullName>
        <ecNumber evidence="4">3.1.3.-</ecNumber>
    </submittedName>
</protein>
<evidence type="ECO:0000256" key="3">
    <source>
        <dbReference type="ARBA" id="ARBA00022801"/>
    </source>
</evidence>
<dbReference type="SFLD" id="SFLDG01129">
    <property type="entry name" value="C1.5:_HAD__Beta-PGM__Phosphata"/>
    <property type="match status" value="1"/>
</dbReference>
<dbReference type="GO" id="GO:0000287">
    <property type="term" value="F:magnesium ion binding"/>
    <property type="evidence" value="ECO:0007669"/>
    <property type="project" value="UniProtKB-ARBA"/>
</dbReference>
<evidence type="ECO:0000256" key="1">
    <source>
        <dbReference type="ARBA" id="ARBA00006171"/>
    </source>
</evidence>
<dbReference type="FunFam" id="3.40.50.1000:FF:000036">
    <property type="entry name" value="HAD family hydrolase"/>
    <property type="match status" value="1"/>
</dbReference>
<keyword evidence="3 4" id="KW-0378">Hydrolase</keyword>
<dbReference type="PANTHER" id="PTHR42896">
    <property type="entry name" value="XYLULOSE-1,5-BISPHOSPHATE (XUBP) PHOSPHATASE"/>
    <property type="match status" value="1"/>
</dbReference>
<dbReference type="SFLD" id="SFLDS00003">
    <property type="entry name" value="Haloacid_Dehalogenase"/>
    <property type="match status" value="1"/>
</dbReference>
<dbReference type="OrthoDB" id="9782449at2"/>
<dbReference type="Proteomes" id="UP000244904">
    <property type="component" value="Unassembled WGS sequence"/>
</dbReference>
<sequence length="228" mass="24459">MMLAALIFDVDGTLAETEEAHRAAFNRCFLEAGLDWHWSQADYAKLLKVTGGKERMQHHRDACGSGPCDDQIAALHRRKTAIYGDIIHGGGLALRPGIDALMGSARAAGLKLAVATTTSRANVDALTRACWGRDAAHVFDVIAAGDEVPRKKPAPDVYDLALSRLGLPPDQCIALEDSRNGLVSAKGAGLRVLVVPATYTQDETHDEADWQARSYNAADLPADLRFAG</sequence>
<dbReference type="NCBIfam" id="TIGR01509">
    <property type="entry name" value="HAD-SF-IA-v3"/>
    <property type="match status" value="1"/>
</dbReference>
<organism evidence="4 5">
    <name type="scientific">Pseudoprimorskyibacter insulae</name>
    <dbReference type="NCBI Taxonomy" id="1695997"/>
    <lineage>
        <taxon>Bacteria</taxon>
        <taxon>Pseudomonadati</taxon>
        <taxon>Pseudomonadota</taxon>
        <taxon>Alphaproteobacteria</taxon>
        <taxon>Rhodobacterales</taxon>
        <taxon>Paracoccaceae</taxon>
        <taxon>Pseudoprimorskyibacter</taxon>
    </lineage>
</organism>
<dbReference type="Gene3D" id="3.40.50.1000">
    <property type="entry name" value="HAD superfamily/HAD-like"/>
    <property type="match status" value="1"/>
</dbReference>
<keyword evidence="5" id="KW-1185">Reference proteome</keyword>
<dbReference type="PANTHER" id="PTHR42896:SF2">
    <property type="entry name" value="CBBY-LIKE PROTEIN"/>
    <property type="match status" value="1"/>
</dbReference>
<dbReference type="EC" id="3.1.3.-" evidence="4"/>
<dbReference type="RefSeq" id="WP_108885370.1">
    <property type="nucleotide sequence ID" value="NZ_OMOJ01000002.1"/>
</dbReference>
<name>A0A2R8AUD4_9RHOB</name>
<dbReference type="AlphaFoldDB" id="A0A2R8AUD4"/>
<accession>A0A2R8AUD4</accession>
<evidence type="ECO:0000313" key="5">
    <source>
        <dbReference type="Proteomes" id="UP000244904"/>
    </source>
</evidence>